<organism evidence="1 2">
    <name type="scientific">Hypoxylon rubiginosum</name>
    <dbReference type="NCBI Taxonomy" id="110542"/>
    <lineage>
        <taxon>Eukaryota</taxon>
        <taxon>Fungi</taxon>
        <taxon>Dikarya</taxon>
        <taxon>Ascomycota</taxon>
        <taxon>Pezizomycotina</taxon>
        <taxon>Sordariomycetes</taxon>
        <taxon>Xylariomycetidae</taxon>
        <taxon>Xylariales</taxon>
        <taxon>Hypoxylaceae</taxon>
        <taxon>Hypoxylon</taxon>
    </lineage>
</organism>
<proteinExistence type="predicted"/>
<sequence>MRPEKTPYGDQPIQLYFEGGSFYVLPALIASYPKLDEVPNWSAYSRDKNLKAFSHRVGHVLIHYLLTGTYQCLEKKGASSEEKSRDEFTTSIEAYKFAEEYELSALKDLAKGEIERVGRQLQVTQVLDLLKDVYQTPRADDMWLHNYIKSRVEPLLDNPTKPAINDHSETLSFANFLLRAMVELYLKKLGSEPFTPSDTESKSDSESGENIKRQVESEVDCKARKGKKRKVLRLPTYLKSEPGEE</sequence>
<comment type="caution">
    <text evidence="1">The sequence shown here is derived from an EMBL/GenBank/DDBJ whole genome shotgun (WGS) entry which is preliminary data.</text>
</comment>
<keyword evidence="2" id="KW-1185">Reference proteome</keyword>
<evidence type="ECO:0000313" key="2">
    <source>
        <dbReference type="Proteomes" id="UP001497700"/>
    </source>
</evidence>
<gene>
    <name evidence="1" type="ORF">F4820DRAFT_405940</name>
</gene>
<evidence type="ECO:0000313" key="1">
    <source>
        <dbReference type="EMBL" id="KAI4869796.1"/>
    </source>
</evidence>
<reference evidence="1 2" key="1">
    <citation type="journal article" date="2022" name="New Phytol.">
        <title>Ecological generalism drives hyperdiversity of secondary metabolite gene clusters in xylarialean endophytes.</title>
        <authorList>
            <person name="Franco M.E.E."/>
            <person name="Wisecaver J.H."/>
            <person name="Arnold A.E."/>
            <person name="Ju Y.M."/>
            <person name="Slot J.C."/>
            <person name="Ahrendt S."/>
            <person name="Moore L.P."/>
            <person name="Eastman K.E."/>
            <person name="Scott K."/>
            <person name="Konkel Z."/>
            <person name="Mondo S.J."/>
            <person name="Kuo A."/>
            <person name="Hayes R.D."/>
            <person name="Haridas S."/>
            <person name="Andreopoulos B."/>
            <person name="Riley R."/>
            <person name="LaButti K."/>
            <person name="Pangilinan J."/>
            <person name="Lipzen A."/>
            <person name="Amirebrahimi M."/>
            <person name="Yan J."/>
            <person name="Adam C."/>
            <person name="Keymanesh K."/>
            <person name="Ng V."/>
            <person name="Louie K."/>
            <person name="Northen T."/>
            <person name="Drula E."/>
            <person name="Henrissat B."/>
            <person name="Hsieh H.M."/>
            <person name="Youens-Clark K."/>
            <person name="Lutzoni F."/>
            <person name="Miadlikowska J."/>
            <person name="Eastwood D.C."/>
            <person name="Hamelin R.C."/>
            <person name="Grigoriev I.V."/>
            <person name="U'Ren J.M."/>
        </authorList>
    </citation>
    <scope>NUCLEOTIDE SEQUENCE [LARGE SCALE GENOMIC DNA]</scope>
    <source>
        <strain evidence="1 2">CBS 119005</strain>
    </source>
</reference>
<accession>A0ACB9ZDU7</accession>
<protein>
    <submittedName>
        <fullName evidence="1">Uncharacterized protein</fullName>
    </submittedName>
</protein>
<dbReference type="Proteomes" id="UP001497700">
    <property type="component" value="Unassembled WGS sequence"/>
</dbReference>
<dbReference type="EMBL" id="MU393428">
    <property type="protein sequence ID" value="KAI4869796.1"/>
    <property type="molecule type" value="Genomic_DNA"/>
</dbReference>
<name>A0ACB9ZDU7_9PEZI</name>